<accession>A0ACB8DEG5</accession>
<gene>
    <name evidence="1" type="ORF">HPB49_016853</name>
</gene>
<comment type="caution">
    <text evidence="1">The sequence shown here is derived from an EMBL/GenBank/DDBJ whole genome shotgun (WGS) entry which is preliminary data.</text>
</comment>
<evidence type="ECO:0000313" key="1">
    <source>
        <dbReference type="EMBL" id="KAH7966492.1"/>
    </source>
</evidence>
<keyword evidence="2" id="KW-1185">Reference proteome</keyword>
<evidence type="ECO:0000313" key="2">
    <source>
        <dbReference type="Proteomes" id="UP000821865"/>
    </source>
</evidence>
<proteinExistence type="predicted"/>
<sequence length="166" mass="18103">MDVHKAYNEVSHAAILRIIRCVGLPERVSSFVKCFHTQRTFAIRVAGHATGSFNADRGVPQGSVLAPVLFNLAMLPLGWPYTPGTGGVAETPCGGGTYPIGHLCLATTPPWTICGYLPILPSSSVRGYNETPVVDMPWSACKQWAFIPRDHRTRIHGSMEATIEHY</sequence>
<organism evidence="1 2">
    <name type="scientific">Dermacentor silvarum</name>
    <name type="common">Tick</name>
    <dbReference type="NCBI Taxonomy" id="543639"/>
    <lineage>
        <taxon>Eukaryota</taxon>
        <taxon>Metazoa</taxon>
        <taxon>Ecdysozoa</taxon>
        <taxon>Arthropoda</taxon>
        <taxon>Chelicerata</taxon>
        <taxon>Arachnida</taxon>
        <taxon>Acari</taxon>
        <taxon>Parasitiformes</taxon>
        <taxon>Ixodida</taxon>
        <taxon>Ixodoidea</taxon>
        <taxon>Ixodidae</taxon>
        <taxon>Rhipicephalinae</taxon>
        <taxon>Dermacentor</taxon>
    </lineage>
</organism>
<dbReference type="Proteomes" id="UP000821865">
    <property type="component" value="Chromosome 2"/>
</dbReference>
<name>A0ACB8DEG5_DERSI</name>
<dbReference type="EMBL" id="CM023471">
    <property type="protein sequence ID" value="KAH7966492.1"/>
    <property type="molecule type" value="Genomic_DNA"/>
</dbReference>
<protein>
    <submittedName>
        <fullName evidence="1">Uncharacterized protein</fullName>
    </submittedName>
</protein>
<reference evidence="1" key="1">
    <citation type="submission" date="2020-05" db="EMBL/GenBank/DDBJ databases">
        <title>Large-scale comparative analyses of tick genomes elucidate their genetic diversity and vector capacities.</title>
        <authorList>
            <person name="Jia N."/>
            <person name="Wang J."/>
            <person name="Shi W."/>
            <person name="Du L."/>
            <person name="Sun Y."/>
            <person name="Zhan W."/>
            <person name="Jiang J."/>
            <person name="Wang Q."/>
            <person name="Zhang B."/>
            <person name="Ji P."/>
            <person name="Sakyi L.B."/>
            <person name="Cui X."/>
            <person name="Yuan T."/>
            <person name="Jiang B."/>
            <person name="Yang W."/>
            <person name="Lam T.T.-Y."/>
            <person name="Chang Q."/>
            <person name="Ding S."/>
            <person name="Wang X."/>
            <person name="Zhu J."/>
            <person name="Ruan X."/>
            <person name="Zhao L."/>
            <person name="Wei J."/>
            <person name="Que T."/>
            <person name="Du C."/>
            <person name="Cheng J."/>
            <person name="Dai P."/>
            <person name="Han X."/>
            <person name="Huang E."/>
            <person name="Gao Y."/>
            <person name="Liu J."/>
            <person name="Shao H."/>
            <person name="Ye R."/>
            <person name="Li L."/>
            <person name="Wei W."/>
            <person name="Wang X."/>
            <person name="Wang C."/>
            <person name="Yang T."/>
            <person name="Huo Q."/>
            <person name="Li W."/>
            <person name="Guo W."/>
            <person name="Chen H."/>
            <person name="Zhou L."/>
            <person name="Ni X."/>
            <person name="Tian J."/>
            <person name="Zhou Y."/>
            <person name="Sheng Y."/>
            <person name="Liu T."/>
            <person name="Pan Y."/>
            <person name="Xia L."/>
            <person name="Li J."/>
            <person name="Zhao F."/>
            <person name="Cao W."/>
        </authorList>
    </citation>
    <scope>NUCLEOTIDE SEQUENCE</scope>
    <source>
        <strain evidence="1">Dsil-2018</strain>
    </source>
</reference>